<reference evidence="1 2" key="1">
    <citation type="submission" date="2012-08" db="EMBL/GenBank/DDBJ databases">
        <title>Comparative Sequence Analysis of H. pylori isolates.</title>
        <authorList>
            <person name="Blanchard T.G."/>
            <person name="Czinn S.J."/>
            <person name="McCracken C.M."/>
            <person name="Abolude K.A."/>
            <person name="Shefchek K.S."/>
            <person name="Maroo A.M."/>
            <person name="Santana-Cruz I.S."/>
            <person name="Tallon L.J."/>
            <person name="Ficke F.W.F."/>
        </authorList>
    </citation>
    <scope>NUCLEOTIDE SEQUENCE [LARGE SCALE GENOMIC DNA]</scope>
    <source>
        <strain evidence="1 2">R036d</strain>
    </source>
</reference>
<organism evidence="1 2">
    <name type="scientific">Helicobacter pylori R036d</name>
    <dbReference type="NCBI Taxonomy" id="1145113"/>
    <lineage>
        <taxon>Bacteria</taxon>
        <taxon>Pseudomonadati</taxon>
        <taxon>Campylobacterota</taxon>
        <taxon>Epsilonproteobacteria</taxon>
        <taxon>Campylobacterales</taxon>
        <taxon>Helicobacteraceae</taxon>
        <taxon>Helicobacter</taxon>
    </lineage>
</organism>
<accession>K2KIY7</accession>
<evidence type="ECO:0000313" key="2">
    <source>
        <dbReference type="Proteomes" id="UP000006759"/>
    </source>
</evidence>
<dbReference type="AlphaFoldDB" id="K2KIY7"/>
<protein>
    <submittedName>
        <fullName evidence="1">Putative beta-lactamase hcpE domain protein</fullName>
    </submittedName>
</protein>
<dbReference type="Proteomes" id="UP000006759">
    <property type="component" value="Unassembled WGS sequence"/>
</dbReference>
<dbReference type="PATRIC" id="fig|1145113.3.peg.237"/>
<evidence type="ECO:0000313" key="1">
    <source>
        <dbReference type="EMBL" id="EKE87918.1"/>
    </source>
</evidence>
<proteinExistence type="predicted"/>
<dbReference type="EMBL" id="AMOT01000001">
    <property type="protein sequence ID" value="EKE87918.1"/>
    <property type="molecule type" value="Genomic_DNA"/>
</dbReference>
<comment type="caution">
    <text evidence="1">The sequence shown here is derived from an EMBL/GenBank/DDBJ whole genome shotgun (WGS) entry which is preliminary data.</text>
</comment>
<name>K2KIY7_HELPX</name>
<sequence length="55" mass="6644">MIYAKMERCFFVLIKEGSKKQNLKEGKNECQIFKNISLWVIFLELERPFMGETRQ</sequence>
<gene>
    <name evidence="1" type="ORF">OUI_0239</name>
</gene>